<sequence>MASATELVPESGSGPDLVPESTPESELASRSITSSERIGGGQPAAQQLRHHVHNLLVQLREAQHLLLHLRAAVLNDPLHLLVDQLHAAQGRILQAANLALHQQLEAYLRHEQGRPRPGRIPDRRQYVHLGQPRQRVDRVERFAERFVENVANPRTAAQLRRLDVARRALDRGAVGGRKLGNDLQQALALVRHVLAVRVQQRLELGRHHVDARLQIRQTVADVVHQQPVERFGQVRGAVARRQRRVLALQRFITPMMPSFTGMTRPHRMSIASVPASIRSSLVSTASVRRPSGSTSFAILSASLVAMSVLAAVTASMIEFGFSMYFSTRSLICASMSSGWSPTGTFVMPGRSTSVRLTTFVE</sequence>
<keyword evidence="2" id="KW-0472">Membrane</keyword>
<evidence type="ECO:0000256" key="1">
    <source>
        <dbReference type="SAM" id="MobiDB-lite"/>
    </source>
</evidence>
<keyword evidence="2" id="KW-1133">Transmembrane helix</keyword>
<feature type="compositionally biased region" description="Polar residues" evidence="1">
    <location>
        <begin position="22"/>
        <end position="36"/>
    </location>
</feature>
<protein>
    <submittedName>
        <fullName evidence="3">Uncharacterized protein</fullName>
    </submittedName>
</protein>
<dbReference type="EnsemblMetazoa" id="ACOM040717-RA">
    <property type="protein sequence ID" value="ACOM040717-PA.1"/>
    <property type="gene ID" value="ACOM040717"/>
</dbReference>
<name>A0A8W7Q0F7_ANOCL</name>
<proteinExistence type="predicted"/>
<feature type="transmembrane region" description="Helical" evidence="2">
    <location>
        <begin position="296"/>
        <end position="321"/>
    </location>
</feature>
<accession>A0A8W7Q0F7</accession>
<keyword evidence="2" id="KW-0812">Transmembrane</keyword>
<dbReference type="Proteomes" id="UP000075882">
    <property type="component" value="Unassembled WGS sequence"/>
</dbReference>
<evidence type="ECO:0000256" key="2">
    <source>
        <dbReference type="SAM" id="Phobius"/>
    </source>
</evidence>
<reference evidence="3" key="1">
    <citation type="submission" date="2022-08" db="UniProtKB">
        <authorList>
            <consortium name="EnsemblMetazoa"/>
        </authorList>
    </citation>
    <scope>IDENTIFICATION</scope>
</reference>
<organism evidence="3">
    <name type="scientific">Anopheles coluzzii</name>
    <name type="common">African malaria mosquito</name>
    <dbReference type="NCBI Taxonomy" id="1518534"/>
    <lineage>
        <taxon>Eukaryota</taxon>
        <taxon>Metazoa</taxon>
        <taxon>Ecdysozoa</taxon>
        <taxon>Arthropoda</taxon>
        <taxon>Hexapoda</taxon>
        <taxon>Insecta</taxon>
        <taxon>Pterygota</taxon>
        <taxon>Neoptera</taxon>
        <taxon>Endopterygota</taxon>
        <taxon>Diptera</taxon>
        <taxon>Nematocera</taxon>
        <taxon>Culicoidea</taxon>
        <taxon>Culicidae</taxon>
        <taxon>Anophelinae</taxon>
        <taxon>Anopheles</taxon>
    </lineage>
</organism>
<dbReference type="AlphaFoldDB" id="A0A8W7Q0F7"/>
<evidence type="ECO:0000313" key="3">
    <source>
        <dbReference type="EnsemblMetazoa" id="ACOM040717-PA.1"/>
    </source>
</evidence>
<feature type="region of interest" description="Disordered" evidence="1">
    <location>
        <begin position="1"/>
        <end position="45"/>
    </location>
</feature>